<reference evidence="4 5" key="1">
    <citation type="journal article" date="2016" name="Nat. Commun.">
        <title>Thousands of microbial genomes shed light on interconnected biogeochemical processes in an aquifer system.</title>
        <authorList>
            <person name="Anantharaman K."/>
            <person name="Brown C.T."/>
            <person name="Hug L.A."/>
            <person name="Sharon I."/>
            <person name="Castelle C.J."/>
            <person name="Probst A.J."/>
            <person name="Thomas B.C."/>
            <person name="Singh A."/>
            <person name="Wilkins M.J."/>
            <person name="Karaoz U."/>
            <person name="Brodie E.L."/>
            <person name="Williams K.H."/>
            <person name="Hubbard S.S."/>
            <person name="Banfield J.F."/>
        </authorList>
    </citation>
    <scope>NUCLEOTIDE SEQUENCE [LARGE SCALE GENOMIC DNA]</scope>
</reference>
<evidence type="ECO:0000259" key="2">
    <source>
        <dbReference type="Pfam" id="PF00534"/>
    </source>
</evidence>
<dbReference type="Pfam" id="PF00534">
    <property type="entry name" value="Glycos_transf_1"/>
    <property type="match status" value="1"/>
</dbReference>
<dbReference type="InterPro" id="IPR028098">
    <property type="entry name" value="Glyco_trans_4-like_N"/>
</dbReference>
<keyword evidence="1" id="KW-0808">Transferase</keyword>
<dbReference type="EMBL" id="MHHS01000046">
    <property type="protein sequence ID" value="OGY35704.1"/>
    <property type="molecule type" value="Genomic_DNA"/>
</dbReference>
<protein>
    <recommendedName>
        <fullName evidence="6">Glycosyl transferase family 1 domain-containing protein</fullName>
    </recommendedName>
</protein>
<feature type="domain" description="Glycosyltransferase subfamily 4-like N-terminal" evidence="3">
    <location>
        <begin position="6"/>
        <end position="167"/>
    </location>
</feature>
<name>A0A1G1X6T9_9BACT</name>
<proteinExistence type="predicted"/>
<gene>
    <name evidence="4" type="ORF">A3E36_00085</name>
</gene>
<dbReference type="GO" id="GO:0016757">
    <property type="term" value="F:glycosyltransferase activity"/>
    <property type="evidence" value="ECO:0007669"/>
    <property type="project" value="InterPro"/>
</dbReference>
<evidence type="ECO:0000259" key="3">
    <source>
        <dbReference type="Pfam" id="PF13439"/>
    </source>
</evidence>
<dbReference type="Pfam" id="PF13439">
    <property type="entry name" value="Glyco_transf_4"/>
    <property type="match status" value="1"/>
</dbReference>
<evidence type="ECO:0000256" key="1">
    <source>
        <dbReference type="ARBA" id="ARBA00022679"/>
    </source>
</evidence>
<evidence type="ECO:0000313" key="5">
    <source>
        <dbReference type="Proteomes" id="UP000177941"/>
    </source>
</evidence>
<evidence type="ECO:0008006" key="6">
    <source>
        <dbReference type="Google" id="ProtNLM"/>
    </source>
</evidence>
<dbReference type="AlphaFoldDB" id="A0A1G1X6T9"/>
<dbReference type="InterPro" id="IPR001296">
    <property type="entry name" value="Glyco_trans_1"/>
</dbReference>
<comment type="caution">
    <text evidence="4">The sequence shown here is derived from an EMBL/GenBank/DDBJ whole genome shotgun (WGS) entry which is preliminary data.</text>
</comment>
<evidence type="ECO:0000313" key="4">
    <source>
        <dbReference type="EMBL" id="OGY35704.1"/>
    </source>
</evidence>
<dbReference type="CDD" id="cd03809">
    <property type="entry name" value="GT4_MtfB-like"/>
    <property type="match status" value="1"/>
</dbReference>
<dbReference type="PANTHER" id="PTHR46401">
    <property type="entry name" value="GLYCOSYLTRANSFERASE WBBK-RELATED"/>
    <property type="match status" value="1"/>
</dbReference>
<organism evidence="4 5">
    <name type="scientific">Candidatus Andersenbacteria bacterium RIFCSPHIGHO2_12_FULL_45_11b</name>
    <dbReference type="NCBI Taxonomy" id="1797282"/>
    <lineage>
        <taxon>Bacteria</taxon>
        <taxon>Candidatus Anderseniibacteriota</taxon>
    </lineage>
</organism>
<dbReference type="GO" id="GO:0009103">
    <property type="term" value="P:lipopolysaccharide biosynthetic process"/>
    <property type="evidence" value="ECO:0007669"/>
    <property type="project" value="TreeGrafter"/>
</dbReference>
<accession>A0A1G1X6T9</accession>
<dbReference type="Gene3D" id="3.40.50.2000">
    <property type="entry name" value="Glycogen Phosphorylase B"/>
    <property type="match status" value="2"/>
</dbReference>
<dbReference type="PANTHER" id="PTHR46401:SF2">
    <property type="entry name" value="GLYCOSYLTRANSFERASE WBBK-RELATED"/>
    <property type="match status" value="1"/>
</dbReference>
<dbReference type="SUPFAM" id="SSF53756">
    <property type="entry name" value="UDP-Glycosyltransferase/glycogen phosphorylase"/>
    <property type="match status" value="1"/>
</dbReference>
<feature type="domain" description="Glycosyl transferase family 1" evidence="2">
    <location>
        <begin position="188"/>
        <end position="330"/>
    </location>
</feature>
<sequence length="365" mass="41714">MEGRHSGVEEYTTRMIDAMSRVRSKHQYHLFYNAAKPVQLPLFRKNVSVHAFRHPNKLFNTSQLLFRFPKWDRIIPVPIDVFFVPNPRLIPLTHGKPFVTVAHDISYERFPEFLTWKRKLWHIAMQPKSLLARSSHIIAVSEHTKNDIIEHYRINNNRISVVYPGVPDAPAALPVDVHRIRIKYRLPNQFILFFGALEPRKNIPAIITAFSAIADRVPHHLVIAGESGWKSQAITDAIARSQYKERIHVIGFVEEQDKGALYAAADLFIYPSFYEGFGFPPLEALMAGTPVVVSFNASLPEVVGQWATLIDPYNTPQLALVLAELLRTPKRVPLNVRKQILEKYSWEESAGKVVDILESVVSFRA</sequence>
<dbReference type="Proteomes" id="UP000177941">
    <property type="component" value="Unassembled WGS sequence"/>
</dbReference>